<evidence type="ECO:0000313" key="2">
    <source>
        <dbReference type="EMBL" id="CAH0109045.1"/>
    </source>
</evidence>
<reference evidence="2" key="1">
    <citation type="submission" date="2021-11" db="EMBL/GenBank/DDBJ databases">
        <authorList>
            <person name="Schell T."/>
        </authorList>
    </citation>
    <scope>NUCLEOTIDE SEQUENCE</scope>
    <source>
        <strain evidence="2">M5</strain>
    </source>
</reference>
<name>A0A8J2RV73_9CRUS</name>
<sequence length="142" mass="16023">MVFSGNEKELTEMKFRAGNLSIEIKTISHRIVHELKVNEENLRKELRATLNSLETTATNLATTRAELISAKSDFADLTTKLNNRTSEIVDIGKMPSSCSDLQRMGHKLSGFFSVKGSQKLEMVYCDFYPNQNGSMYLSLFGY</sequence>
<keyword evidence="1" id="KW-0175">Coiled coil</keyword>
<dbReference type="OrthoDB" id="6391461at2759"/>
<comment type="caution">
    <text evidence="2">The sequence shown here is derived from an EMBL/GenBank/DDBJ whole genome shotgun (WGS) entry which is preliminary data.</text>
</comment>
<evidence type="ECO:0000256" key="1">
    <source>
        <dbReference type="SAM" id="Coils"/>
    </source>
</evidence>
<gene>
    <name evidence="2" type="ORF">DGAL_LOCUS12506</name>
</gene>
<dbReference type="EMBL" id="CAKKLH010000290">
    <property type="protein sequence ID" value="CAH0109045.1"/>
    <property type="molecule type" value="Genomic_DNA"/>
</dbReference>
<dbReference type="Proteomes" id="UP000789390">
    <property type="component" value="Unassembled WGS sequence"/>
</dbReference>
<proteinExistence type="predicted"/>
<evidence type="ECO:0000313" key="3">
    <source>
        <dbReference type="Proteomes" id="UP000789390"/>
    </source>
</evidence>
<feature type="coiled-coil region" evidence="1">
    <location>
        <begin position="32"/>
        <end position="63"/>
    </location>
</feature>
<organism evidence="2 3">
    <name type="scientific">Daphnia galeata</name>
    <dbReference type="NCBI Taxonomy" id="27404"/>
    <lineage>
        <taxon>Eukaryota</taxon>
        <taxon>Metazoa</taxon>
        <taxon>Ecdysozoa</taxon>
        <taxon>Arthropoda</taxon>
        <taxon>Crustacea</taxon>
        <taxon>Branchiopoda</taxon>
        <taxon>Diplostraca</taxon>
        <taxon>Cladocera</taxon>
        <taxon>Anomopoda</taxon>
        <taxon>Daphniidae</taxon>
        <taxon>Daphnia</taxon>
    </lineage>
</organism>
<keyword evidence="3" id="KW-1185">Reference proteome</keyword>
<dbReference type="AlphaFoldDB" id="A0A8J2RV73"/>
<accession>A0A8J2RV73</accession>
<protein>
    <submittedName>
        <fullName evidence="2">Uncharacterized protein</fullName>
    </submittedName>
</protein>